<dbReference type="InterPro" id="IPR001680">
    <property type="entry name" value="WD40_rpt"/>
</dbReference>
<evidence type="ECO:0000256" key="8">
    <source>
        <dbReference type="ARBA" id="ARBA00032565"/>
    </source>
</evidence>
<keyword evidence="11" id="KW-1185">Reference proteome</keyword>
<evidence type="ECO:0000256" key="2">
    <source>
        <dbReference type="ARBA" id="ARBA00004514"/>
    </source>
</evidence>
<dbReference type="AlphaFoldDB" id="A0A803LJY0"/>
<accession>A0A803LJY0</accession>
<dbReference type="PANTHER" id="PTHR46027">
    <property type="entry name" value="PEROXISOMAL TARGETING SIGNAL 2 RECEPTOR"/>
    <property type="match status" value="1"/>
</dbReference>
<evidence type="ECO:0000256" key="9">
    <source>
        <dbReference type="PROSITE-ProRule" id="PRU00221"/>
    </source>
</evidence>
<keyword evidence="6" id="KW-0576">Peroxisome</keyword>
<comment type="similarity">
    <text evidence="7">Belongs to the WD repeat peroxin-7 family.</text>
</comment>
<evidence type="ECO:0000313" key="10">
    <source>
        <dbReference type="EnsemblPlants" id="AUR62014277-RA:cds"/>
    </source>
</evidence>
<dbReference type="PANTHER" id="PTHR46027:SF1">
    <property type="entry name" value="PEROXISOMAL TARGETING SIGNAL 2 RECEPTOR"/>
    <property type="match status" value="1"/>
</dbReference>
<dbReference type="Proteomes" id="UP000596660">
    <property type="component" value="Unplaced"/>
</dbReference>
<dbReference type="InterPro" id="IPR044536">
    <property type="entry name" value="PEX7"/>
</dbReference>
<dbReference type="InterPro" id="IPR015943">
    <property type="entry name" value="WD40/YVTN_repeat-like_dom_sf"/>
</dbReference>
<keyword evidence="9" id="KW-0853">WD repeat</keyword>
<evidence type="ECO:0000256" key="3">
    <source>
        <dbReference type="ARBA" id="ARBA00022448"/>
    </source>
</evidence>
<keyword evidence="3" id="KW-0813">Transport</keyword>
<dbReference type="Gramene" id="AUR62014277-RA">
    <property type="protein sequence ID" value="AUR62014277-RA:cds"/>
    <property type="gene ID" value="AUR62014277"/>
</dbReference>
<dbReference type="GO" id="GO:0005782">
    <property type="term" value="C:peroxisomal matrix"/>
    <property type="evidence" value="ECO:0007669"/>
    <property type="project" value="UniProtKB-SubCell"/>
</dbReference>
<keyword evidence="5" id="KW-0653">Protein transport</keyword>
<dbReference type="SUPFAM" id="SSF50978">
    <property type="entry name" value="WD40 repeat-like"/>
    <property type="match status" value="1"/>
</dbReference>
<organism evidence="10 11">
    <name type="scientific">Chenopodium quinoa</name>
    <name type="common">Quinoa</name>
    <dbReference type="NCBI Taxonomy" id="63459"/>
    <lineage>
        <taxon>Eukaryota</taxon>
        <taxon>Viridiplantae</taxon>
        <taxon>Streptophyta</taxon>
        <taxon>Embryophyta</taxon>
        <taxon>Tracheophyta</taxon>
        <taxon>Spermatophyta</taxon>
        <taxon>Magnoliopsida</taxon>
        <taxon>eudicotyledons</taxon>
        <taxon>Gunneridae</taxon>
        <taxon>Pentapetalae</taxon>
        <taxon>Caryophyllales</taxon>
        <taxon>Chenopodiaceae</taxon>
        <taxon>Chenopodioideae</taxon>
        <taxon>Atripliceae</taxon>
        <taxon>Chenopodium</taxon>
    </lineage>
</organism>
<evidence type="ECO:0000256" key="1">
    <source>
        <dbReference type="ARBA" id="ARBA00004253"/>
    </source>
</evidence>
<evidence type="ECO:0000256" key="5">
    <source>
        <dbReference type="ARBA" id="ARBA00022927"/>
    </source>
</evidence>
<reference evidence="10" key="1">
    <citation type="journal article" date="2017" name="Nature">
        <title>The genome of Chenopodium quinoa.</title>
        <authorList>
            <person name="Jarvis D.E."/>
            <person name="Ho Y.S."/>
            <person name="Lightfoot D.J."/>
            <person name="Schmoeckel S.M."/>
            <person name="Li B."/>
            <person name="Borm T.J.A."/>
            <person name="Ohyanagi H."/>
            <person name="Mineta K."/>
            <person name="Michell C.T."/>
            <person name="Saber N."/>
            <person name="Kharbatia N.M."/>
            <person name="Rupper R.R."/>
            <person name="Sharp A.R."/>
            <person name="Dally N."/>
            <person name="Boughton B.A."/>
            <person name="Woo Y.H."/>
            <person name="Gao G."/>
            <person name="Schijlen E.G.W.M."/>
            <person name="Guo X."/>
            <person name="Momin A.A."/>
            <person name="Negrao S."/>
            <person name="Al-Babili S."/>
            <person name="Gehring C."/>
            <person name="Roessner U."/>
            <person name="Jung C."/>
            <person name="Murphy K."/>
            <person name="Arold S.T."/>
            <person name="Gojobori T."/>
            <person name="van der Linden C.G."/>
            <person name="van Loo E.N."/>
            <person name="Jellen E.N."/>
            <person name="Maughan P.J."/>
            <person name="Tester M."/>
        </authorList>
    </citation>
    <scope>NUCLEOTIDE SEQUENCE [LARGE SCALE GENOMIC DNA]</scope>
    <source>
        <strain evidence="10">cv. PI 614886</strain>
    </source>
</reference>
<dbReference type="Pfam" id="PF00400">
    <property type="entry name" value="WD40"/>
    <property type="match status" value="1"/>
</dbReference>
<feature type="repeat" description="WD" evidence="9">
    <location>
        <begin position="20"/>
        <end position="62"/>
    </location>
</feature>
<reference evidence="10" key="2">
    <citation type="submission" date="2021-03" db="UniProtKB">
        <authorList>
            <consortium name="EnsemblPlants"/>
        </authorList>
    </citation>
    <scope>IDENTIFICATION</scope>
</reference>
<comment type="subcellular location">
    <subcellularLocation>
        <location evidence="2">Cytoplasm</location>
        <location evidence="2">Cytosol</location>
    </subcellularLocation>
    <subcellularLocation>
        <location evidence="1">Peroxisome matrix</location>
    </subcellularLocation>
</comment>
<evidence type="ECO:0000256" key="4">
    <source>
        <dbReference type="ARBA" id="ARBA00022490"/>
    </source>
</evidence>
<dbReference type="Gene3D" id="2.130.10.10">
    <property type="entry name" value="YVTN repeat-like/Quinoprotein amine dehydrogenase"/>
    <property type="match status" value="1"/>
</dbReference>
<feature type="repeat" description="WD" evidence="9">
    <location>
        <begin position="1"/>
        <end position="18"/>
    </location>
</feature>
<dbReference type="EnsemblPlants" id="AUR62014277-RA">
    <property type="protein sequence ID" value="AUR62014277-RA:cds"/>
    <property type="gene ID" value="AUR62014277"/>
</dbReference>
<dbReference type="PROSITE" id="PS50294">
    <property type="entry name" value="WD_REPEATS_REGION"/>
    <property type="match status" value="1"/>
</dbReference>
<proteinExistence type="inferred from homology"/>
<keyword evidence="4" id="KW-0963">Cytoplasm</keyword>
<dbReference type="SMART" id="SM00320">
    <property type="entry name" value="WD40"/>
    <property type="match status" value="2"/>
</dbReference>
<evidence type="ECO:0000256" key="7">
    <source>
        <dbReference type="ARBA" id="ARBA00024017"/>
    </source>
</evidence>
<protein>
    <recommendedName>
        <fullName evidence="8">Peroxin-7</fullName>
    </recommendedName>
</protein>
<sequence length="112" mass="12733">MDNMVRVWDVRSSKTSIAVLAGHGYDVMKVKFSPHRQNMVMSCSIDRTVCMWDFTVKDALIEKYDHHTKTPAGIDMSVLHEGLLASTGRDGMTYVWQHRTDLRAEGVAEVYV</sequence>
<dbReference type="GO" id="GO:0005053">
    <property type="term" value="F:peroxisome matrix targeting signal-2 binding"/>
    <property type="evidence" value="ECO:0007669"/>
    <property type="project" value="InterPro"/>
</dbReference>
<evidence type="ECO:0000256" key="6">
    <source>
        <dbReference type="ARBA" id="ARBA00023140"/>
    </source>
</evidence>
<evidence type="ECO:0000313" key="11">
    <source>
        <dbReference type="Proteomes" id="UP000596660"/>
    </source>
</evidence>
<dbReference type="PROSITE" id="PS50082">
    <property type="entry name" value="WD_REPEATS_2"/>
    <property type="match status" value="2"/>
</dbReference>
<name>A0A803LJY0_CHEQI</name>
<dbReference type="InterPro" id="IPR036322">
    <property type="entry name" value="WD40_repeat_dom_sf"/>
</dbReference>
<dbReference type="GO" id="GO:0005829">
    <property type="term" value="C:cytosol"/>
    <property type="evidence" value="ECO:0007669"/>
    <property type="project" value="UniProtKB-SubCell"/>
</dbReference>
<dbReference type="GO" id="GO:0016558">
    <property type="term" value="P:protein import into peroxisome matrix"/>
    <property type="evidence" value="ECO:0007669"/>
    <property type="project" value="InterPro"/>
</dbReference>